<dbReference type="AlphaFoldDB" id="A0AAW0FZX7"/>
<accession>A0AAW0FZX7</accession>
<feature type="compositionally biased region" description="Pro residues" evidence="1">
    <location>
        <begin position="925"/>
        <end position="934"/>
    </location>
</feature>
<feature type="region of interest" description="Disordered" evidence="1">
    <location>
        <begin position="555"/>
        <end position="638"/>
    </location>
</feature>
<feature type="region of interest" description="Disordered" evidence="1">
    <location>
        <begin position="510"/>
        <end position="530"/>
    </location>
</feature>
<feature type="compositionally biased region" description="Low complexity" evidence="1">
    <location>
        <begin position="883"/>
        <end position="894"/>
    </location>
</feature>
<feature type="compositionally biased region" description="Polar residues" evidence="1">
    <location>
        <begin position="935"/>
        <end position="946"/>
    </location>
</feature>
<sequence>MTIMPDTTPSDRSSQLLSPLSASVVPSWGPPRAPLPPHRLAKLANALGVSTPVPHSHAYNLPPFSPPSQPNSSSSSTFLPDHFRRSPTPSASGGAPTPTASTSKYLLHVIPPEHLPHDISDDHDITPLPSTASGYHTQFRRGVMVPVYSTLQTQLSAIAREYALPSTLGMVLYLITNTAPSQEAAFSDEPGPRISEDIWKHIWARVLRVEQNESLTPGPRPLGLGFGTIGRSSPGLLQDVAASATLRSLISPRQFETPQIPTASNATPSPSTPSNSAYSSQSEIDTPESASSVGDIDAKSLPLPGLTSPSLIPILAKVEFDIDHKRAGWYEPWVRSRRVNHAKRAESRLGARSKSRMGSVSDAGEGAEEEGTRKAPIDLRLVDRLQAGSPVPSFLLTTAGSTKGDEDDNDGYQQLSESPLPNSEEEVEEMVDINGHGDPLADVFGTDEETWADLRAESGSKQPKNPNVVELALDAAALSATDNLEDDEDNDKWSETGEVTELLNAINRPTLSVSIPSSPPQDGTGDTATTAATIRRHVPPPLDLAASIPNMSELAVPSQTTPLPDSAESPGLAYLSRASPIGTPDSAEEEELNKKRSPLDEKRDGAFFDDLNLGLDPSMTEGSEYDENDPNDRRKSQFMMAAQLDEIAKNLAQFSPRQLKPEILDDSPIRPISIRSAGSPRANRGGGQRSPPQSYNTPGETPSWPAVPFSALNTDVSDDPDRPPSPPRFAFNGISTEPPKSFKSIPRPKATGVMSDESLARKRELEEEQALYPPLAAPNLYLRNRSDMDSPIIPLSPDPFGRFPSQTESVYMEDHSPRDSQVFQNGSVAVSQQDPIVSPPDRTSSLTHGHSSVGSNDRSTTQTPSSRFSFDSVTSEDATKVGSQKSSSSMMSVKSIRRLWRKSGKQSISGSINTIPESGRTSPNVLPPNGPPPQTTGRLRSKSISKQMLPPTPPAPLTDSLPVPPIVQTRMQPLYQKMTLDDNQRYPNLPPSSRDPSPMGHARMSSLAQQQRPPSAQQQRPPSVQQQRPPSVSQHQRPPSVSQQPSESKRESGVRKSILKSWKSATGLSGSSKHKASSSSSTPRSSTEQPPDGRRRRPSVTDTARGMRSSVGSSSMLADIPPSPALPEQYTNLPPTQSRASSRQSQLTLNSFTNGAEKRPDSSRRGLSVSSFSTTSSPPRGKSPLMVGTSPPRGQLNGVAANDGSRLSDASWEDRPSFDVSQFEMVSPPRPGSHFLESLSYPYHGLDHSMTSTES</sequence>
<keyword evidence="3" id="KW-1185">Reference proteome</keyword>
<dbReference type="Proteomes" id="UP001385951">
    <property type="component" value="Unassembled WGS sequence"/>
</dbReference>
<feature type="region of interest" description="Disordered" evidence="1">
    <location>
        <begin position="652"/>
        <end position="758"/>
    </location>
</feature>
<feature type="compositionally biased region" description="Polar residues" evidence="1">
    <location>
        <begin position="905"/>
        <end position="922"/>
    </location>
</feature>
<feature type="compositionally biased region" description="Polar residues" evidence="1">
    <location>
        <begin position="1"/>
        <end position="12"/>
    </location>
</feature>
<feature type="compositionally biased region" description="Basic residues" evidence="1">
    <location>
        <begin position="895"/>
        <end position="904"/>
    </location>
</feature>
<feature type="compositionally biased region" description="Polar residues" evidence="1">
    <location>
        <begin position="1129"/>
        <end position="1154"/>
    </location>
</feature>
<gene>
    <name evidence="2" type="ORF">QCA50_010238</name>
</gene>
<feature type="region of interest" description="Disordered" evidence="1">
    <location>
        <begin position="1"/>
        <end position="36"/>
    </location>
</feature>
<protein>
    <submittedName>
        <fullName evidence="2">Uncharacterized protein</fullName>
    </submittedName>
</protein>
<feature type="compositionally biased region" description="Low complexity" evidence="1">
    <location>
        <begin position="1077"/>
        <end position="1086"/>
    </location>
</feature>
<feature type="region of interest" description="Disordered" evidence="1">
    <location>
        <begin position="792"/>
        <end position="1213"/>
    </location>
</feature>
<evidence type="ECO:0000313" key="2">
    <source>
        <dbReference type="EMBL" id="KAK7686638.1"/>
    </source>
</evidence>
<feature type="compositionally biased region" description="Low complexity" evidence="1">
    <location>
        <begin position="1106"/>
        <end position="1116"/>
    </location>
</feature>
<feature type="region of interest" description="Disordered" evidence="1">
    <location>
        <begin position="253"/>
        <end position="296"/>
    </location>
</feature>
<organism evidence="2 3">
    <name type="scientific">Cerrena zonata</name>
    <dbReference type="NCBI Taxonomy" id="2478898"/>
    <lineage>
        <taxon>Eukaryota</taxon>
        <taxon>Fungi</taxon>
        <taxon>Dikarya</taxon>
        <taxon>Basidiomycota</taxon>
        <taxon>Agaricomycotina</taxon>
        <taxon>Agaricomycetes</taxon>
        <taxon>Polyporales</taxon>
        <taxon>Cerrenaceae</taxon>
        <taxon>Cerrena</taxon>
    </lineage>
</organism>
<evidence type="ECO:0000313" key="3">
    <source>
        <dbReference type="Proteomes" id="UP001385951"/>
    </source>
</evidence>
<feature type="compositionally biased region" description="Polar residues" evidence="1">
    <location>
        <begin position="690"/>
        <end position="700"/>
    </location>
</feature>
<feature type="compositionally biased region" description="Polar residues" evidence="1">
    <location>
        <begin position="819"/>
        <end position="876"/>
    </location>
</feature>
<proteinExistence type="predicted"/>
<dbReference type="EMBL" id="JASBNA010000016">
    <property type="protein sequence ID" value="KAK7686638.1"/>
    <property type="molecule type" value="Genomic_DNA"/>
</dbReference>
<feature type="region of interest" description="Disordered" evidence="1">
    <location>
        <begin position="392"/>
        <end position="423"/>
    </location>
</feature>
<feature type="compositionally biased region" description="Polar residues" evidence="1">
    <location>
        <begin position="281"/>
        <end position="292"/>
    </location>
</feature>
<feature type="compositionally biased region" description="Low complexity" evidence="1">
    <location>
        <begin position="261"/>
        <end position="280"/>
    </location>
</feature>
<evidence type="ECO:0000256" key="1">
    <source>
        <dbReference type="SAM" id="MobiDB-lite"/>
    </source>
</evidence>
<feature type="region of interest" description="Disordered" evidence="1">
    <location>
        <begin position="58"/>
        <end position="101"/>
    </location>
</feature>
<reference evidence="2 3" key="1">
    <citation type="submission" date="2022-09" db="EMBL/GenBank/DDBJ databases">
        <authorList>
            <person name="Palmer J.M."/>
        </authorList>
    </citation>
    <scope>NUCLEOTIDE SEQUENCE [LARGE SCALE GENOMIC DNA]</scope>
    <source>
        <strain evidence="2 3">DSM 7382</strain>
    </source>
</reference>
<name>A0AAW0FZX7_9APHY</name>
<feature type="compositionally biased region" description="Low complexity" evidence="1">
    <location>
        <begin position="1005"/>
        <end position="1046"/>
    </location>
</feature>
<feature type="region of interest" description="Disordered" evidence="1">
    <location>
        <begin position="342"/>
        <end position="372"/>
    </location>
</feature>
<comment type="caution">
    <text evidence="2">The sequence shown here is derived from an EMBL/GenBank/DDBJ whole genome shotgun (WGS) entry which is preliminary data.</text>
</comment>
<feature type="compositionally biased region" description="Low complexity" evidence="1">
    <location>
        <begin position="1165"/>
        <end position="1177"/>
    </location>
</feature>
<feature type="compositionally biased region" description="Basic and acidic residues" evidence="1">
    <location>
        <begin position="592"/>
        <end position="606"/>
    </location>
</feature>
<feature type="compositionally biased region" description="Low complexity" evidence="1">
    <location>
        <begin position="13"/>
        <end position="27"/>
    </location>
</feature>